<dbReference type="PANTHER" id="PTHR42735:SF6">
    <property type="entry name" value="SPHINGOSINE-1-PHOSPHATE LYASE 1"/>
    <property type="match status" value="1"/>
</dbReference>
<evidence type="ECO:0000313" key="5">
    <source>
        <dbReference type="EMBL" id="CAF4322883.1"/>
    </source>
</evidence>
<sequence length="257" mass="28475">MPVTAHPAFNKASFYFKMKLIRVPVDPNTLEVDIKQMRRAITKNTCMYGFTPKGASVILYRTSEICSHQFYALADWPGGIYASPSIAGSRSGFLIACCWATLMYYGLDGYVEETRKIIQATRALAQGWSKIDGLYLLHNPDVSVVAVGSKAFNIYYVLDGLRERGWHLNGLQNPAGLHIALTQLHTLPGVIEKLIEETRECVAEVMKRDNTNDTPTAVIYGTNQKVPDKSIVCDMAKLYIGACYNTTIPSSSAKNAH</sequence>
<keyword evidence="2" id="KW-0663">Pyridoxal phosphate</keyword>
<evidence type="ECO:0000256" key="2">
    <source>
        <dbReference type="ARBA" id="ARBA00022898"/>
    </source>
</evidence>
<dbReference type="InterPro" id="IPR015424">
    <property type="entry name" value="PyrdxlP-dep_Trfase"/>
</dbReference>
<name>A0A8S2U2Y7_9BILA</name>
<dbReference type="GO" id="GO:0005783">
    <property type="term" value="C:endoplasmic reticulum"/>
    <property type="evidence" value="ECO:0007669"/>
    <property type="project" value="TreeGrafter"/>
</dbReference>
<comment type="caution">
    <text evidence="5">The sequence shown here is derived from an EMBL/GenBank/DDBJ whole genome shotgun (WGS) entry which is preliminary data.</text>
</comment>
<evidence type="ECO:0000313" key="6">
    <source>
        <dbReference type="Proteomes" id="UP000681720"/>
    </source>
</evidence>
<organism evidence="5 6">
    <name type="scientific">Rotaria magnacalcarata</name>
    <dbReference type="NCBI Taxonomy" id="392030"/>
    <lineage>
        <taxon>Eukaryota</taxon>
        <taxon>Metazoa</taxon>
        <taxon>Spiralia</taxon>
        <taxon>Gnathifera</taxon>
        <taxon>Rotifera</taxon>
        <taxon>Eurotatoria</taxon>
        <taxon>Bdelloidea</taxon>
        <taxon>Philodinida</taxon>
        <taxon>Philodinidae</taxon>
        <taxon>Rotaria</taxon>
    </lineage>
</organism>
<dbReference type="EMBL" id="CAJOBH010005854">
    <property type="protein sequence ID" value="CAF4037698.1"/>
    <property type="molecule type" value="Genomic_DNA"/>
</dbReference>
<dbReference type="InterPro" id="IPR015421">
    <property type="entry name" value="PyrdxlP-dep_Trfase_major"/>
</dbReference>
<accession>A0A8S2U2Y7</accession>
<evidence type="ECO:0000256" key="1">
    <source>
        <dbReference type="ARBA" id="ARBA00001933"/>
    </source>
</evidence>
<dbReference type="EMBL" id="CAJOBJ010040305">
    <property type="protein sequence ID" value="CAF4322883.1"/>
    <property type="molecule type" value="Genomic_DNA"/>
</dbReference>
<evidence type="ECO:0000313" key="4">
    <source>
        <dbReference type="EMBL" id="CAF4037698.1"/>
    </source>
</evidence>
<dbReference type="GO" id="GO:0008117">
    <property type="term" value="F:sphinganine-1-phosphate aldolase activity"/>
    <property type="evidence" value="ECO:0007669"/>
    <property type="project" value="TreeGrafter"/>
</dbReference>
<protein>
    <submittedName>
        <fullName evidence="5">Uncharacterized protein</fullName>
    </submittedName>
</protein>
<dbReference type="Proteomes" id="UP000681720">
    <property type="component" value="Unassembled WGS sequence"/>
</dbReference>
<dbReference type="Proteomes" id="UP000681967">
    <property type="component" value="Unassembled WGS sequence"/>
</dbReference>
<dbReference type="InterPro" id="IPR050477">
    <property type="entry name" value="GrpII_AminoAcid_Decarb"/>
</dbReference>
<dbReference type="PANTHER" id="PTHR42735">
    <property type="match status" value="1"/>
</dbReference>
<dbReference type="Gene3D" id="3.90.1150.10">
    <property type="entry name" value="Aspartate Aminotransferase, domain 1"/>
    <property type="match status" value="1"/>
</dbReference>
<comment type="cofactor">
    <cofactor evidence="1">
        <name>pyridoxal 5'-phosphate</name>
        <dbReference type="ChEBI" id="CHEBI:597326"/>
    </cofactor>
</comment>
<proteinExistence type="predicted"/>
<dbReference type="Gene3D" id="6.10.140.2150">
    <property type="match status" value="1"/>
</dbReference>
<dbReference type="GO" id="GO:0030149">
    <property type="term" value="P:sphingolipid catabolic process"/>
    <property type="evidence" value="ECO:0007669"/>
    <property type="project" value="TreeGrafter"/>
</dbReference>
<dbReference type="SUPFAM" id="SSF53383">
    <property type="entry name" value="PLP-dependent transferases"/>
    <property type="match status" value="2"/>
</dbReference>
<dbReference type="InterPro" id="IPR015422">
    <property type="entry name" value="PyrdxlP-dep_Trfase_small"/>
</dbReference>
<reference evidence="5" key="1">
    <citation type="submission" date="2021-02" db="EMBL/GenBank/DDBJ databases">
        <authorList>
            <person name="Nowell W R."/>
        </authorList>
    </citation>
    <scope>NUCLEOTIDE SEQUENCE</scope>
</reference>
<evidence type="ECO:0000256" key="3">
    <source>
        <dbReference type="ARBA" id="ARBA00023239"/>
    </source>
</evidence>
<dbReference type="GO" id="GO:0016020">
    <property type="term" value="C:membrane"/>
    <property type="evidence" value="ECO:0007669"/>
    <property type="project" value="GOC"/>
</dbReference>
<gene>
    <name evidence="4" type="ORF">BYL167_LOCUS15703</name>
    <name evidence="5" type="ORF">GIL414_LOCUS26769</name>
</gene>
<keyword evidence="3" id="KW-0456">Lyase</keyword>
<dbReference type="Gene3D" id="3.40.640.10">
    <property type="entry name" value="Type I PLP-dependent aspartate aminotransferase-like (Major domain)"/>
    <property type="match status" value="1"/>
</dbReference>
<dbReference type="AlphaFoldDB" id="A0A8S2U2Y7"/>